<keyword evidence="4" id="KW-0233">DNA recombination</keyword>
<dbReference type="EMBL" id="LR743504">
    <property type="protein sequence ID" value="CAA2100544.1"/>
    <property type="molecule type" value="Genomic_DNA"/>
</dbReference>
<dbReference type="GO" id="GO:0006310">
    <property type="term" value="P:DNA recombination"/>
    <property type="evidence" value="ECO:0007669"/>
    <property type="project" value="UniProtKB-KW"/>
</dbReference>
<dbReference type="InterPro" id="IPR050808">
    <property type="entry name" value="Phage_Integrase"/>
</dbReference>
<evidence type="ECO:0000259" key="5">
    <source>
        <dbReference type="PROSITE" id="PS51898"/>
    </source>
</evidence>
<accession>A0A679J2P6</accession>
<protein>
    <submittedName>
        <fullName evidence="6">Tyrosine recombinase XerC</fullName>
    </submittedName>
</protein>
<gene>
    <name evidence="6" type="primary">xerC_1</name>
    <name evidence="6" type="ORF">MBUL_00725</name>
</gene>
<evidence type="ECO:0000313" key="6">
    <source>
        <dbReference type="EMBL" id="CAA2100544.1"/>
    </source>
</evidence>
<dbReference type="InterPro" id="IPR013762">
    <property type="entry name" value="Integrase-like_cat_sf"/>
</dbReference>
<evidence type="ECO:0000256" key="4">
    <source>
        <dbReference type="ARBA" id="ARBA00023172"/>
    </source>
</evidence>
<dbReference type="Gene3D" id="1.10.443.10">
    <property type="entry name" value="Intergrase catalytic core"/>
    <property type="match status" value="1"/>
</dbReference>
<keyword evidence="2" id="KW-0229">DNA integration</keyword>
<dbReference type="InterPro" id="IPR002104">
    <property type="entry name" value="Integrase_catalytic"/>
</dbReference>
<evidence type="ECO:0000256" key="3">
    <source>
        <dbReference type="ARBA" id="ARBA00023125"/>
    </source>
</evidence>
<keyword evidence="3" id="KW-0238">DNA-binding</keyword>
<dbReference type="Gene3D" id="1.10.150.130">
    <property type="match status" value="1"/>
</dbReference>
<dbReference type="PANTHER" id="PTHR30629:SF2">
    <property type="entry name" value="PROPHAGE INTEGRASE INTS-RELATED"/>
    <property type="match status" value="1"/>
</dbReference>
<organism evidence="6">
    <name type="scientific">Methylobacterium bullatum</name>
    <dbReference type="NCBI Taxonomy" id="570505"/>
    <lineage>
        <taxon>Bacteria</taxon>
        <taxon>Pseudomonadati</taxon>
        <taxon>Pseudomonadota</taxon>
        <taxon>Alphaproteobacteria</taxon>
        <taxon>Hyphomicrobiales</taxon>
        <taxon>Methylobacteriaceae</taxon>
        <taxon>Methylobacterium</taxon>
    </lineage>
</organism>
<reference evidence="6" key="1">
    <citation type="submission" date="2019-12" db="EMBL/GenBank/DDBJ databases">
        <authorList>
            <person name="Cremers G."/>
        </authorList>
    </citation>
    <scope>NUCLEOTIDE SEQUENCE</scope>
    <source>
        <strain evidence="6">Mbul1</strain>
    </source>
</reference>
<dbReference type="PANTHER" id="PTHR30629">
    <property type="entry name" value="PROPHAGE INTEGRASE"/>
    <property type="match status" value="1"/>
</dbReference>
<proteinExistence type="inferred from homology"/>
<dbReference type="InterPro" id="IPR010998">
    <property type="entry name" value="Integrase_recombinase_N"/>
</dbReference>
<dbReference type="AlphaFoldDB" id="A0A679J2P6"/>
<comment type="similarity">
    <text evidence="1">Belongs to the 'phage' integrase family.</text>
</comment>
<dbReference type="InterPro" id="IPR011010">
    <property type="entry name" value="DNA_brk_join_enz"/>
</dbReference>
<dbReference type="GO" id="GO:0015074">
    <property type="term" value="P:DNA integration"/>
    <property type="evidence" value="ECO:0007669"/>
    <property type="project" value="UniProtKB-KW"/>
</dbReference>
<evidence type="ECO:0000256" key="2">
    <source>
        <dbReference type="ARBA" id="ARBA00022908"/>
    </source>
</evidence>
<sequence>MRVPLDVAGRVKGRTVTVEFPASRTDPKAVVSFKLGQFAKVSLRTRDAGTADTRRLAIVAELSRVYAAARCGIVSLSQRQTLAMAGEVYRHLRQTHNENPGTPEEWAAWKAFTRAALEGRIDGVPPIEIVGRSEEYGVAFIIFGEDLTAGVNEWPPTDSTDALEQRCGRLALWVLHRHGIEIDSASHLALLREIAKAALQAGWQLKRQAAGDYTPDPLEGRFPAVASPSTATAISDVFDRWKAEAKPSASTVTTWRGVIGSFTAYLKHDDITWVSDADVIRWKDALVAEGKRPRTINDSHLAALKAVMNYAKRNRIIATNPADGIRVKATKRAGERMLPYEDGEVARLLAIAAREPHPAKRWLPWLAAFTGARIGELAQAWGNQVREIDGIAVLEIRPSPDGGTLKNEGSERVIPLHPILVEAGFVEFARKCGARPMFYGKPARPGSQGQHPSKGTSNHLATWIREQGFTDPRKAPSHASRHWFKSTASRVGIPDSIADALQGHNDDSSASTYRHVAIATLADAVSRIPVPYGSTPIFDQAP</sequence>
<dbReference type="SUPFAM" id="SSF56349">
    <property type="entry name" value="DNA breaking-rejoining enzymes"/>
    <property type="match status" value="1"/>
</dbReference>
<feature type="domain" description="Tyr recombinase" evidence="5">
    <location>
        <begin position="335"/>
        <end position="526"/>
    </location>
</feature>
<name>A0A679J2P6_9HYPH</name>
<evidence type="ECO:0000256" key="1">
    <source>
        <dbReference type="ARBA" id="ARBA00008857"/>
    </source>
</evidence>
<dbReference type="PROSITE" id="PS51898">
    <property type="entry name" value="TYR_RECOMBINASE"/>
    <property type="match status" value="1"/>
</dbReference>
<dbReference type="GO" id="GO:0003677">
    <property type="term" value="F:DNA binding"/>
    <property type="evidence" value="ECO:0007669"/>
    <property type="project" value="UniProtKB-KW"/>
</dbReference>